<dbReference type="Proteomes" id="UP000499080">
    <property type="component" value="Unassembled WGS sequence"/>
</dbReference>
<gene>
    <name evidence="1" type="ORF">AVEN_15225_1</name>
</gene>
<comment type="caution">
    <text evidence="1">The sequence shown here is derived from an EMBL/GenBank/DDBJ whole genome shotgun (WGS) entry which is preliminary data.</text>
</comment>
<dbReference type="AlphaFoldDB" id="A0A4Y2RW09"/>
<accession>A0A4Y2RW09</accession>
<dbReference type="EMBL" id="BGPR01018440">
    <property type="protein sequence ID" value="GBN79175.1"/>
    <property type="molecule type" value="Genomic_DNA"/>
</dbReference>
<reference evidence="1 2" key="1">
    <citation type="journal article" date="2019" name="Sci. Rep.">
        <title>Orb-weaving spider Araneus ventricosus genome elucidates the spidroin gene catalogue.</title>
        <authorList>
            <person name="Kono N."/>
            <person name="Nakamura H."/>
            <person name="Ohtoshi R."/>
            <person name="Moran D.A.P."/>
            <person name="Shinohara A."/>
            <person name="Yoshida Y."/>
            <person name="Fujiwara M."/>
            <person name="Mori M."/>
            <person name="Tomita M."/>
            <person name="Arakawa K."/>
        </authorList>
    </citation>
    <scope>NUCLEOTIDE SEQUENCE [LARGE SCALE GENOMIC DNA]</scope>
</reference>
<name>A0A4Y2RW09_ARAVE</name>
<protein>
    <submittedName>
        <fullName evidence="1">Uncharacterized protein</fullName>
    </submittedName>
</protein>
<proteinExistence type="predicted"/>
<keyword evidence="2" id="KW-1185">Reference proteome</keyword>
<sequence>MKNEISLPEDSERSSDNQIIDYLMRQNFEGKVKSDEVETPNNSALKGLIENLIKLAELAACVKIASARRNIHEVDLISGLISSLPVEFLPKLTSPAINQSLSRINEIAIKPKIIESAFNSGKHDGVEMEVQSGHKDAKELCLTAVNAGIKSRH</sequence>
<organism evidence="1 2">
    <name type="scientific">Araneus ventricosus</name>
    <name type="common">Orbweaver spider</name>
    <name type="synonym">Epeira ventricosa</name>
    <dbReference type="NCBI Taxonomy" id="182803"/>
    <lineage>
        <taxon>Eukaryota</taxon>
        <taxon>Metazoa</taxon>
        <taxon>Ecdysozoa</taxon>
        <taxon>Arthropoda</taxon>
        <taxon>Chelicerata</taxon>
        <taxon>Arachnida</taxon>
        <taxon>Araneae</taxon>
        <taxon>Araneomorphae</taxon>
        <taxon>Entelegynae</taxon>
        <taxon>Araneoidea</taxon>
        <taxon>Araneidae</taxon>
        <taxon>Araneus</taxon>
    </lineage>
</organism>
<evidence type="ECO:0000313" key="2">
    <source>
        <dbReference type="Proteomes" id="UP000499080"/>
    </source>
</evidence>
<evidence type="ECO:0000313" key="1">
    <source>
        <dbReference type="EMBL" id="GBN79175.1"/>
    </source>
</evidence>